<proteinExistence type="inferred from homology"/>
<dbReference type="GO" id="GO:0046961">
    <property type="term" value="F:proton-transporting ATPase activity, rotational mechanism"/>
    <property type="evidence" value="ECO:0007669"/>
    <property type="project" value="InterPro"/>
</dbReference>
<dbReference type="GO" id="GO:0033179">
    <property type="term" value="C:proton-transporting V-type ATPase, V0 domain"/>
    <property type="evidence" value="ECO:0007669"/>
    <property type="project" value="InterPro"/>
</dbReference>
<keyword evidence="6" id="KW-0406">Ion transport</keyword>
<comment type="subcellular location">
    <subcellularLocation>
        <location evidence="1">Membrane</location>
        <topology evidence="1">Multi-pass membrane protein</topology>
    </subcellularLocation>
</comment>
<keyword evidence="5 8" id="KW-1133">Transmembrane helix</keyword>
<dbReference type="STRING" id="225004.SAMN02745152_00434"/>
<feature type="transmembrane region" description="Helical" evidence="8">
    <location>
        <begin position="446"/>
        <end position="474"/>
    </location>
</feature>
<dbReference type="InterPro" id="IPR002490">
    <property type="entry name" value="V-ATPase_116kDa_su"/>
</dbReference>
<dbReference type="GO" id="GO:0007035">
    <property type="term" value="P:vacuolar acidification"/>
    <property type="evidence" value="ECO:0007669"/>
    <property type="project" value="TreeGrafter"/>
</dbReference>
<dbReference type="GO" id="GO:0016471">
    <property type="term" value="C:vacuolar proton-transporting V-type ATPase complex"/>
    <property type="evidence" value="ECO:0007669"/>
    <property type="project" value="TreeGrafter"/>
</dbReference>
<dbReference type="GO" id="GO:0051117">
    <property type="term" value="F:ATPase binding"/>
    <property type="evidence" value="ECO:0007669"/>
    <property type="project" value="TreeGrafter"/>
</dbReference>
<dbReference type="OrthoDB" id="9803814at2"/>
<dbReference type="AlphaFoldDB" id="A0A1T4L8T8"/>
<dbReference type="Pfam" id="PF01496">
    <property type="entry name" value="V_ATPase_I"/>
    <property type="match status" value="2"/>
</dbReference>
<name>A0A1T4L8T8_9SPIR</name>
<protein>
    <submittedName>
        <fullName evidence="9">V/A-type H+-transporting ATPase subunit I</fullName>
    </submittedName>
</protein>
<evidence type="ECO:0000256" key="7">
    <source>
        <dbReference type="ARBA" id="ARBA00023136"/>
    </source>
</evidence>
<evidence type="ECO:0000256" key="3">
    <source>
        <dbReference type="ARBA" id="ARBA00022448"/>
    </source>
</evidence>
<feature type="transmembrane region" description="Helical" evidence="8">
    <location>
        <begin position="389"/>
        <end position="412"/>
    </location>
</feature>
<dbReference type="RefSeq" id="WP_078930195.1">
    <property type="nucleotide sequence ID" value="NZ_FUXC01000002.1"/>
</dbReference>
<dbReference type="PANTHER" id="PTHR11629">
    <property type="entry name" value="VACUOLAR PROTON ATPASES"/>
    <property type="match status" value="1"/>
</dbReference>
<evidence type="ECO:0000313" key="10">
    <source>
        <dbReference type="Proteomes" id="UP000190395"/>
    </source>
</evidence>
<sequence length="657" mass="73289">MAKTAKMRLVELMVLKEDIDEVVEFLGKKGNFQFQQKLELNHSISNPDEDILSKLKNVRSFLNLPDVTTEDLQASTRPSEYDRVLCQKFLYTVDVLQKKERDADDELKRVQDAYKEALSFSNLKVPYSELDHLSFLSLRIGKIDPAIFDELVFDVGQRAVIVPLGSDKSKILAATSKKGRFSLDSELRKHGFVNMEIPSDFKGVPDAVLKSLQQQVKEKTKVFENIEEEKHNIAKTHADFLKKFLCQFSIAAQIKLLENSLESTDLVYRLTGWIPEADCHSMMTELDRLSEGRIAIRLFEPNEVPAVQAGEEKVPVKLHHGKLISSFERMIFSYGSPAYGTIDPTPFVALFFTLLFGIMFGDAGQGFVFLLAGILMSAKVLKIGGWNKFAPIFMAIGCSSMIMGILTGEFFATEGIMKPVSLFITGLFGESRYPILEMKFWESANAIGIIFGIFGFTMAVGFVINSIGLLINIINKFSCKKYGSAIFGKTGIAGALWFWYVVIFALRIGFAHHTPTTFDWVFIAVTLFFAAFGEPFERFFDGEKPAVEGGMGGVIIGGAVELIEVVSSYLSNSISFVRVGAFALAHAVLGFIIEKMCSIAPAGFAQILILIIGNGIVVVLEGMIVAIQVIRLQYYEFFSKFFNETGKEFVPFAFTYK</sequence>
<evidence type="ECO:0000256" key="6">
    <source>
        <dbReference type="ARBA" id="ARBA00023065"/>
    </source>
</evidence>
<keyword evidence="3" id="KW-0813">Transport</keyword>
<evidence type="ECO:0000256" key="4">
    <source>
        <dbReference type="ARBA" id="ARBA00022692"/>
    </source>
</evidence>
<keyword evidence="7 8" id="KW-0472">Membrane</keyword>
<feature type="transmembrane region" description="Helical" evidence="8">
    <location>
        <begin position="576"/>
        <end position="593"/>
    </location>
</feature>
<evidence type="ECO:0000313" key="9">
    <source>
        <dbReference type="EMBL" id="SJZ51165.1"/>
    </source>
</evidence>
<reference evidence="9 10" key="1">
    <citation type="submission" date="2017-02" db="EMBL/GenBank/DDBJ databases">
        <authorList>
            <person name="Peterson S.W."/>
        </authorList>
    </citation>
    <scope>NUCLEOTIDE SEQUENCE [LARGE SCALE GENOMIC DNA]</scope>
    <source>
        <strain evidence="9 10">ATCC BAA-909</strain>
    </source>
</reference>
<evidence type="ECO:0000256" key="1">
    <source>
        <dbReference type="ARBA" id="ARBA00004141"/>
    </source>
</evidence>
<organism evidence="9 10">
    <name type="scientific">Treponema berlinense</name>
    <dbReference type="NCBI Taxonomy" id="225004"/>
    <lineage>
        <taxon>Bacteria</taxon>
        <taxon>Pseudomonadati</taxon>
        <taxon>Spirochaetota</taxon>
        <taxon>Spirochaetia</taxon>
        <taxon>Spirochaetales</taxon>
        <taxon>Treponemataceae</taxon>
        <taxon>Treponema</taxon>
    </lineage>
</organism>
<gene>
    <name evidence="9" type="ORF">SAMN02745152_00434</name>
</gene>
<feature type="transmembrane region" description="Helical" evidence="8">
    <location>
        <begin position="486"/>
        <end position="508"/>
    </location>
</feature>
<keyword evidence="4 8" id="KW-0812">Transmembrane</keyword>
<feature type="transmembrane region" description="Helical" evidence="8">
    <location>
        <begin position="520"/>
        <end position="537"/>
    </location>
</feature>
<dbReference type="EMBL" id="FUXC01000002">
    <property type="protein sequence ID" value="SJZ51165.1"/>
    <property type="molecule type" value="Genomic_DNA"/>
</dbReference>
<comment type="similarity">
    <text evidence="2">Belongs to the V-ATPase 116 kDa subunit family.</text>
</comment>
<evidence type="ECO:0000256" key="5">
    <source>
        <dbReference type="ARBA" id="ARBA00022989"/>
    </source>
</evidence>
<feature type="transmembrane region" description="Helical" evidence="8">
    <location>
        <begin position="605"/>
        <end position="630"/>
    </location>
</feature>
<feature type="transmembrane region" description="Helical" evidence="8">
    <location>
        <begin position="347"/>
        <end position="377"/>
    </location>
</feature>
<accession>A0A1T4L8T8</accession>
<evidence type="ECO:0000256" key="2">
    <source>
        <dbReference type="ARBA" id="ARBA00009904"/>
    </source>
</evidence>
<dbReference type="GeneID" id="303366704"/>
<dbReference type="Proteomes" id="UP000190395">
    <property type="component" value="Unassembled WGS sequence"/>
</dbReference>
<evidence type="ECO:0000256" key="8">
    <source>
        <dbReference type="SAM" id="Phobius"/>
    </source>
</evidence>
<keyword evidence="10" id="KW-1185">Reference proteome</keyword>
<dbReference type="PANTHER" id="PTHR11629:SF63">
    <property type="entry name" value="V-TYPE PROTON ATPASE SUBUNIT A"/>
    <property type="match status" value="1"/>
</dbReference>